<comment type="caution">
    <text evidence="1">The sequence shown here is derived from an EMBL/GenBank/DDBJ whole genome shotgun (WGS) entry which is preliminary data.</text>
</comment>
<accession>A0A8J2LXY5</accession>
<dbReference type="AlphaFoldDB" id="A0A8J2LXY5"/>
<evidence type="ECO:0000313" key="2">
    <source>
        <dbReference type="Proteomes" id="UP000708208"/>
    </source>
</evidence>
<dbReference type="EMBL" id="CAJVCH010557133">
    <property type="protein sequence ID" value="CAG7830690.1"/>
    <property type="molecule type" value="Genomic_DNA"/>
</dbReference>
<sequence>MQDRNFPGENPDARVFYARNYEYNTRGWSLKEERMVLALVLMPTFRSSTGDADSVCSAQSAAFKRHLLTQRIAPGKLFTPS</sequence>
<proteinExistence type="predicted"/>
<gene>
    <name evidence="1" type="ORF">AFUS01_LOCUS40477</name>
</gene>
<protein>
    <submittedName>
        <fullName evidence="1">Uncharacterized protein</fullName>
    </submittedName>
</protein>
<keyword evidence="2" id="KW-1185">Reference proteome</keyword>
<evidence type="ECO:0000313" key="1">
    <source>
        <dbReference type="EMBL" id="CAG7830690.1"/>
    </source>
</evidence>
<reference evidence="1" key="1">
    <citation type="submission" date="2021-06" db="EMBL/GenBank/DDBJ databases">
        <authorList>
            <person name="Hodson N. C."/>
            <person name="Mongue J. A."/>
            <person name="Jaron S. K."/>
        </authorList>
    </citation>
    <scope>NUCLEOTIDE SEQUENCE</scope>
</reference>
<dbReference type="Proteomes" id="UP000708208">
    <property type="component" value="Unassembled WGS sequence"/>
</dbReference>
<name>A0A8J2LXY5_9HEXA</name>
<organism evidence="1 2">
    <name type="scientific">Allacma fusca</name>
    <dbReference type="NCBI Taxonomy" id="39272"/>
    <lineage>
        <taxon>Eukaryota</taxon>
        <taxon>Metazoa</taxon>
        <taxon>Ecdysozoa</taxon>
        <taxon>Arthropoda</taxon>
        <taxon>Hexapoda</taxon>
        <taxon>Collembola</taxon>
        <taxon>Symphypleona</taxon>
        <taxon>Sminthuridae</taxon>
        <taxon>Allacma</taxon>
    </lineage>
</organism>